<dbReference type="Pfam" id="PF10536">
    <property type="entry name" value="PMD"/>
    <property type="match status" value="2"/>
</dbReference>
<evidence type="ECO:0000313" key="3">
    <source>
        <dbReference type="Proteomes" id="UP000701853"/>
    </source>
</evidence>
<dbReference type="Proteomes" id="UP000701853">
    <property type="component" value="Chromosome 8"/>
</dbReference>
<organism evidence="2 3">
    <name type="scientific">Gossypium anomalum</name>
    <dbReference type="NCBI Taxonomy" id="47600"/>
    <lineage>
        <taxon>Eukaryota</taxon>
        <taxon>Viridiplantae</taxon>
        <taxon>Streptophyta</taxon>
        <taxon>Embryophyta</taxon>
        <taxon>Tracheophyta</taxon>
        <taxon>Spermatophyta</taxon>
        <taxon>Magnoliopsida</taxon>
        <taxon>eudicotyledons</taxon>
        <taxon>Gunneridae</taxon>
        <taxon>Pentapetalae</taxon>
        <taxon>rosids</taxon>
        <taxon>malvids</taxon>
        <taxon>Malvales</taxon>
        <taxon>Malvaceae</taxon>
        <taxon>Malvoideae</taxon>
        <taxon>Gossypium</taxon>
    </lineage>
</organism>
<dbReference type="InterPro" id="IPR019557">
    <property type="entry name" value="AminoTfrase-like_pln_mobile"/>
</dbReference>
<feature type="domain" description="Aminotransferase-like plant mobile" evidence="1">
    <location>
        <begin position="1"/>
        <end position="41"/>
    </location>
</feature>
<evidence type="ECO:0000259" key="1">
    <source>
        <dbReference type="Pfam" id="PF10536"/>
    </source>
</evidence>
<dbReference type="InterPro" id="IPR044824">
    <property type="entry name" value="MAIN-like"/>
</dbReference>
<name>A0A8J5ZCP5_9ROSI</name>
<reference evidence="2 3" key="1">
    <citation type="journal article" date="2021" name="bioRxiv">
        <title>The Gossypium anomalum genome as a resource for cotton improvement and evolutionary analysis of hybrid incompatibility.</title>
        <authorList>
            <person name="Grover C.E."/>
            <person name="Yuan D."/>
            <person name="Arick M.A."/>
            <person name="Miller E.R."/>
            <person name="Hu G."/>
            <person name="Peterson D.G."/>
            <person name="Wendel J.F."/>
            <person name="Udall J.A."/>
        </authorList>
    </citation>
    <scope>NUCLEOTIDE SEQUENCE [LARGE SCALE GENOMIC DNA]</scope>
    <source>
        <strain evidence="2">JFW-Udall</strain>
        <tissue evidence="2">Leaf</tissue>
    </source>
</reference>
<dbReference type="GO" id="GO:0010073">
    <property type="term" value="P:meristem maintenance"/>
    <property type="evidence" value="ECO:0007669"/>
    <property type="project" value="InterPro"/>
</dbReference>
<gene>
    <name evidence="2" type="ORF">CXB51_019081</name>
</gene>
<sequence>MVERWRPETHTFHLPCGKCTITLKDMHLQLGLPVDRSVVIGETNVVNFWFSSGDDLWRYPNDKQVTNTCPLRWLLKLIDFRGLGELNKGSVVFETLYREMYRATQPGKIKIDGCILLLQPWPQYRFLFLHPRANYQYIFSLVTRWNHGPSHMGLPAKLQDIQLLLDQQSEVELEWMRYEDPTIREVIPDEFFVNSNIWHVNVPLVVYATIEIHETDRVLR</sequence>
<dbReference type="EMBL" id="JAHUZN010000008">
    <property type="protein sequence ID" value="KAG8485719.1"/>
    <property type="molecule type" value="Genomic_DNA"/>
</dbReference>
<dbReference type="PANTHER" id="PTHR46033:SF8">
    <property type="entry name" value="PROTEIN MAINTENANCE OF MERISTEMS-LIKE"/>
    <property type="match status" value="1"/>
</dbReference>
<evidence type="ECO:0000313" key="2">
    <source>
        <dbReference type="EMBL" id="KAG8485719.1"/>
    </source>
</evidence>
<accession>A0A8J5ZCP5</accession>
<keyword evidence="3" id="KW-1185">Reference proteome</keyword>
<comment type="caution">
    <text evidence="2">The sequence shown here is derived from an EMBL/GenBank/DDBJ whole genome shotgun (WGS) entry which is preliminary data.</text>
</comment>
<dbReference type="PANTHER" id="PTHR46033">
    <property type="entry name" value="PROTEIN MAIN-LIKE 2"/>
    <property type="match status" value="1"/>
</dbReference>
<protein>
    <recommendedName>
        <fullName evidence="1">Aminotransferase-like plant mobile domain-containing protein</fullName>
    </recommendedName>
</protein>
<feature type="domain" description="Aminotransferase-like plant mobile" evidence="1">
    <location>
        <begin position="67"/>
        <end position="220"/>
    </location>
</feature>
<proteinExistence type="predicted"/>
<dbReference type="AlphaFoldDB" id="A0A8J5ZCP5"/>